<evidence type="ECO:0000313" key="1">
    <source>
        <dbReference type="EMBL" id="TGY95609.1"/>
    </source>
</evidence>
<proteinExistence type="predicted"/>
<reference evidence="1" key="1">
    <citation type="submission" date="2019-04" db="EMBL/GenBank/DDBJ databases">
        <title>Microbes associate with the intestines of laboratory mice.</title>
        <authorList>
            <person name="Navarre W."/>
            <person name="Wong E."/>
            <person name="Huang K."/>
            <person name="Tropini C."/>
            <person name="Ng K."/>
            <person name="Yu B."/>
        </authorList>
    </citation>
    <scope>NUCLEOTIDE SEQUENCE</scope>
    <source>
        <strain evidence="1">NM01_1-7b</strain>
    </source>
</reference>
<protein>
    <submittedName>
        <fullName evidence="1">ABC transporter ATP-binding protein</fullName>
    </submittedName>
</protein>
<keyword evidence="1" id="KW-0547">Nucleotide-binding</keyword>
<accession>A0AC61RV41</accession>
<evidence type="ECO:0000313" key="2">
    <source>
        <dbReference type="Proteomes" id="UP000304953"/>
    </source>
</evidence>
<dbReference type="Proteomes" id="UP000304953">
    <property type="component" value="Unassembled WGS sequence"/>
</dbReference>
<keyword evidence="2" id="KW-1185">Reference proteome</keyword>
<keyword evidence="1" id="KW-0067">ATP-binding</keyword>
<organism evidence="1 2">
    <name type="scientific">Petralouisia muris</name>
    <dbReference type="NCBI Taxonomy" id="3032872"/>
    <lineage>
        <taxon>Bacteria</taxon>
        <taxon>Bacillati</taxon>
        <taxon>Bacillota</taxon>
        <taxon>Clostridia</taxon>
        <taxon>Lachnospirales</taxon>
        <taxon>Lachnospiraceae</taxon>
        <taxon>Petralouisia</taxon>
    </lineage>
</organism>
<name>A0AC61RV41_9FIRM</name>
<comment type="caution">
    <text evidence="1">The sequence shown here is derived from an EMBL/GenBank/DDBJ whole genome shotgun (WGS) entry which is preliminary data.</text>
</comment>
<dbReference type="EMBL" id="SRYA01000026">
    <property type="protein sequence ID" value="TGY95609.1"/>
    <property type="molecule type" value="Genomic_DNA"/>
</dbReference>
<gene>
    <name evidence="1" type="ORF">E5329_13590</name>
</gene>
<sequence>MELIFDRVTKQYKNKLAVDRVSLSLKKGVYGLLGANGAGKTTLMRMMCGVLQPDSGEILYDGMKVEEESYRDILGYLPQEFGYYPDFSAMDFLMYLASLKGIPKKQAREKSLKLLELTDLSPVAKKKIKTFSGGMKQRLGIAQSLLNNPKVLVLDEPTAGLDPKERVRFRNLISKLGSDRIVLLSTHIVSDVEHIADVILVMKGGVIIHQGSLEEIIQAINGKVWECTVNHETAERLAAQYPVLNIREEKKGTFLRLVCGKKPVESAASVEAALEDLYLYYFNEAEQDAGQEGKVGK</sequence>